<gene>
    <name evidence="3" type="primary">Hgh1</name>
    <name evidence="3" type="ORF">POEATR_R15703</name>
</gene>
<feature type="domain" description="Protein HGH1 C-terminal" evidence="2">
    <location>
        <begin position="2"/>
        <end position="53"/>
    </location>
</feature>
<dbReference type="PANTHER" id="PTHR13387">
    <property type="entry name" value="PROTEIN HGH1 HOMOLOG"/>
    <property type="match status" value="1"/>
</dbReference>
<dbReference type="PANTHER" id="PTHR13387:SF9">
    <property type="entry name" value="PROTEIN HGH1 HOMOLOG"/>
    <property type="match status" value="1"/>
</dbReference>
<evidence type="ECO:0000256" key="1">
    <source>
        <dbReference type="SAM" id="MobiDB-lite"/>
    </source>
</evidence>
<evidence type="ECO:0000259" key="2">
    <source>
        <dbReference type="Pfam" id="PF04064"/>
    </source>
</evidence>
<protein>
    <submittedName>
        <fullName evidence="3">HGH1 protein</fullName>
    </submittedName>
</protein>
<dbReference type="Proteomes" id="UP000540071">
    <property type="component" value="Unassembled WGS sequence"/>
</dbReference>
<organism evidence="3 4">
    <name type="scientific">Poecile atricapillus</name>
    <name type="common">Black-capped chickadee</name>
    <name type="synonym">Parus atricapillus</name>
    <dbReference type="NCBI Taxonomy" id="48891"/>
    <lineage>
        <taxon>Eukaryota</taxon>
        <taxon>Metazoa</taxon>
        <taxon>Chordata</taxon>
        <taxon>Craniata</taxon>
        <taxon>Vertebrata</taxon>
        <taxon>Euteleostomi</taxon>
        <taxon>Archelosauria</taxon>
        <taxon>Archosauria</taxon>
        <taxon>Dinosauria</taxon>
        <taxon>Saurischia</taxon>
        <taxon>Theropoda</taxon>
        <taxon>Coelurosauria</taxon>
        <taxon>Aves</taxon>
        <taxon>Neognathae</taxon>
        <taxon>Neoaves</taxon>
        <taxon>Telluraves</taxon>
        <taxon>Australaves</taxon>
        <taxon>Passeriformes</taxon>
        <taxon>Paridae</taxon>
        <taxon>Poecile</taxon>
    </lineage>
</organism>
<feature type="non-terminal residue" evidence="3">
    <location>
        <position position="1"/>
    </location>
</feature>
<dbReference type="AlphaFoldDB" id="A0A7K7R9X0"/>
<feature type="region of interest" description="Disordered" evidence="1">
    <location>
        <begin position="64"/>
        <end position="95"/>
    </location>
</feature>
<evidence type="ECO:0000313" key="3">
    <source>
        <dbReference type="EMBL" id="NWZ88380.1"/>
    </source>
</evidence>
<feature type="non-terminal residue" evidence="3">
    <location>
        <position position="95"/>
    </location>
</feature>
<feature type="compositionally biased region" description="Basic and acidic residues" evidence="1">
    <location>
        <begin position="65"/>
        <end position="95"/>
    </location>
</feature>
<dbReference type="EMBL" id="VZSS01000298">
    <property type="protein sequence ID" value="NWZ88380.1"/>
    <property type="molecule type" value="Genomic_DNA"/>
</dbReference>
<reference evidence="3 4" key="1">
    <citation type="submission" date="2019-09" db="EMBL/GenBank/DDBJ databases">
        <title>Bird 10,000 Genomes (B10K) Project - Family phase.</title>
        <authorList>
            <person name="Zhang G."/>
        </authorList>
    </citation>
    <scope>NUCLEOTIDE SEQUENCE [LARGE SCALE GENOMIC DNA]</scope>
    <source>
        <strain evidence="3">OUT-0023</strain>
        <tissue evidence="3">Blood</tissue>
    </source>
</reference>
<dbReference type="InterPro" id="IPR039717">
    <property type="entry name" value="Hgh1"/>
</dbReference>
<name>A0A7K7R9X0_POEAT</name>
<dbReference type="InterPro" id="IPR007206">
    <property type="entry name" value="Protein_HGH1_C"/>
</dbReference>
<accession>A0A7K7R9X0</accession>
<sequence length="95" mass="11291">SQLSATKAGRSHLRSNGSYLVLRELHQQEKNPEVLSACQKLIEVLIGDEPEEGMENLLEVTIPEELERRFKEEDEEEERRRKEREREREEEETSR</sequence>
<evidence type="ECO:0000313" key="4">
    <source>
        <dbReference type="Proteomes" id="UP000540071"/>
    </source>
</evidence>
<proteinExistence type="predicted"/>
<comment type="caution">
    <text evidence="3">The sequence shown here is derived from an EMBL/GenBank/DDBJ whole genome shotgun (WGS) entry which is preliminary data.</text>
</comment>
<keyword evidence="4" id="KW-1185">Reference proteome</keyword>
<dbReference type="Pfam" id="PF04064">
    <property type="entry name" value="DUF384"/>
    <property type="match status" value="1"/>
</dbReference>